<keyword evidence="2" id="KW-0808">Transferase</keyword>
<organism evidence="7 8">
    <name type="scientific">Cannabis sativa</name>
    <name type="common">Hemp</name>
    <name type="synonym">Marijuana</name>
    <dbReference type="NCBI Taxonomy" id="3483"/>
    <lineage>
        <taxon>Eukaryota</taxon>
        <taxon>Viridiplantae</taxon>
        <taxon>Streptophyta</taxon>
        <taxon>Embryophyta</taxon>
        <taxon>Tracheophyta</taxon>
        <taxon>Spermatophyta</taxon>
        <taxon>Magnoliopsida</taxon>
        <taxon>eudicotyledons</taxon>
        <taxon>Gunneridae</taxon>
        <taxon>Pentapetalae</taxon>
        <taxon>rosids</taxon>
        <taxon>fabids</taxon>
        <taxon>Rosales</taxon>
        <taxon>Cannabaceae</taxon>
        <taxon>Cannabis</taxon>
    </lineage>
</organism>
<evidence type="ECO:0000256" key="5">
    <source>
        <dbReference type="ARBA" id="ARBA00022840"/>
    </source>
</evidence>
<dbReference type="GO" id="GO:0005886">
    <property type="term" value="C:plasma membrane"/>
    <property type="evidence" value="ECO:0007669"/>
    <property type="project" value="TreeGrafter"/>
</dbReference>
<keyword evidence="3" id="KW-0547">Nucleotide-binding</keyword>
<dbReference type="Gene3D" id="3.30.200.20">
    <property type="entry name" value="Phosphorylase Kinase, domain 1"/>
    <property type="match status" value="1"/>
</dbReference>
<dbReference type="InterPro" id="IPR011009">
    <property type="entry name" value="Kinase-like_dom_sf"/>
</dbReference>
<name>A0A7J6GG85_CANSA</name>
<keyword evidence="8" id="KW-1185">Reference proteome</keyword>
<comment type="caution">
    <text evidence="7">The sequence shown here is derived from an EMBL/GenBank/DDBJ whole genome shotgun (WGS) entry which is preliminary data.</text>
</comment>
<evidence type="ECO:0000256" key="4">
    <source>
        <dbReference type="ARBA" id="ARBA00022777"/>
    </source>
</evidence>
<evidence type="ECO:0000256" key="1">
    <source>
        <dbReference type="ARBA" id="ARBA00022527"/>
    </source>
</evidence>
<dbReference type="Proteomes" id="UP000583929">
    <property type="component" value="Unassembled WGS sequence"/>
</dbReference>
<dbReference type="Pfam" id="PF07714">
    <property type="entry name" value="PK_Tyr_Ser-Thr"/>
    <property type="match status" value="1"/>
</dbReference>
<dbReference type="AlphaFoldDB" id="A0A7J6GG85"/>
<dbReference type="GO" id="GO:0004674">
    <property type="term" value="F:protein serine/threonine kinase activity"/>
    <property type="evidence" value="ECO:0007669"/>
    <property type="project" value="UniProtKB-KW"/>
</dbReference>
<evidence type="ECO:0000313" key="8">
    <source>
        <dbReference type="Proteomes" id="UP000583929"/>
    </source>
</evidence>
<proteinExistence type="predicted"/>
<gene>
    <name evidence="7" type="ORF">G4B88_001132</name>
</gene>
<evidence type="ECO:0000256" key="3">
    <source>
        <dbReference type="ARBA" id="ARBA00022741"/>
    </source>
</evidence>
<dbReference type="PANTHER" id="PTHR27002:SF1050">
    <property type="entry name" value="CYSTEINE-RICH RECEPTOR-LIKE PROTEIN KINASE 5"/>
    <property type="match status" value="1"/>
</dbReference>
<accession>A0A7J6GG85</accession>
<feature type="non-terminal residue" evidence="7">
    <location>
        <position position="1"/>
    </location>
</feature>
<sequence length="88" mass="9967">WEEISGGDTFQFSLEKIKTATNKFSNENKIGSGGFDEVYKGTLPNSHKITVKRLIRNLGKVADEQFKNEVILMIKLQHRKNSGLRICA</sequence>
<protein>
    <recommendedName>
        <fullName evidence="6">Serine-threonine/tyrosine-protein kinase catalytic domain-containing protein</fullName>
    </recommendedName>
</protein>
<dbReference type="GO" id="GO:0042742">
    <property type="term" value="P:defense response to bacterium"/>
    <property type="evidence" value="ECO:0007669"/>
    <property type="project" value="TreeGrafter"/>
</dbReference>
<evidence type="ECO:0000313" key="7">
    <source>
        <dbReference type="EMBL" id="KAF4381837.1"/>
    </source>
</evidence>
<evidence type="ECO:0000256" key="2">
    <source>
        <dbReference type="ARBA" id="ARBA00022679"/>
    </source>
</evidence>
<dbReference type="SUPFAM" id="SSF56112">
    <property type="entry name" value="Protein kinase-like (PK-like)"/>
    <property type="match status" value="1"/>
</dbReference>
<feature type="domain" description="Serine-threonine/tyrosine-protein kinase catalytic" evidence="6">
    <location>
        <begin position="27"/>
        <end position="80"/>
    </location>
</feature>
<reference evidence="7 8" key="1">
    <citation type="journal article" date="2020" name="bioRxiv">
        <title>Sequence and annotation of 42 cannabis genomes reveals extensive copy number variation in cannabinoid synthesis and pathogen resistance genes.</title>
        <authorList>
            <person name="Mckernan K.J."/>
            <person name="Helbert Y."/>
            <person name="Kane L.T."/>
            <person name="Ebling H."/>
            <person name="Zhang L."/>
            <person name="Liu B."/>
            <person name="Eaton Z."/>
            <person name="Mclaughlin S."/>
            <person name="Kingan S."/>
            <person name="Baybayan P."/>
            <person name="Concepcion G."/>
            <person name="Jordan M."/>
            <person name="Riva A."/>
            <person name="Barbazuk W."/>
            <person name="Harkins T."/>
        </authorList>
    </citation>
    <scope>NUCLEOTIDE SEQUENCE [LARGE SCALE GENOMIC DNA]</scope>
    <source>
        <strain evidence="8">cv. Jamaican Lion 4</strain>
        <tissue evidence="7">Leaf</tissue>
    </source>
</reference>
<dbReference type="GO" id="GO:0005524">
    <property type="term" value="F:ATP binding"/>
    <property type="evidence" value="ECO:0007669"/>
    <property type="project" value="UniProtKB-KW"/>
</dbReference>
<dbReference type="PANTHER" id="PTHR27002">
    <property type="entry name" value="RECEPTOR-LIKE SERINE/THREONINE-PROTEIN KINASE SD1-8"/>
    <property type="match status" value="1"/>
</dbReference>
<keyword evidence="5" id="KW-0067">ATP-binding</keyword>
<keyword evidence="4" id="KW-0418">Kinase</keyword>
<keyword evidence="1" id="KW-0723">Serine/threonine-protein kinase</keyword>
<dbReference type="EMBL" id="JAATIQ010000107">
    <property type="protein sequence ID" value="KAF4381837.1"/>
    <property type="molecule type" value="Genomic_DNA"/>
</dbReference>
<evidence type="ECO:0000259" key="6">
    <source>
        <dbReference type="Pfam" id="PF07714"/>
    </source>
</evidence>
<dbReference type="InterPro" id="IPR001245">
    <property type="entry name" value="Ser-Thr/Tyr_kinase_cat_dom"/>
</dbReference>